<protein>
    <recommendedName>
        <fullName evidence="3">SipW-cognate class signal peptide</fullName>
    </recommendedName>
</protein>
<evidence type="ECO:0000313" key="1">
    <source>
        <dbReference type="EMBL" id="GEK79503.1"/>
    </source>
</evidence>
<dbReference type="Proteomes" id="UP000321749">
    <property type="component" value="Unassembled WGS sequence"/>
</dbReference>
<name>A0AA87RHE6_9MICO</name>
<proteinExistence type="predicted"/>
<gene>
    <name evidence="1" type="ORF">ABA31_08540</name>
</gene>
<dbReference type="EMBL" id="BJUU01000003">
    <property type="protein sequence ID" value="GEK79503.1"/>
    <property type="molecule type" value="Genomic_DNA"/>
</dbReference>
<sequence length="203" mass="20359">MGHHSSDASRLRWRRVRALLASGLVLGVGGAVTLAAWNDSEHSQASFSAGTFGIEGAVNGTAFSEHPSQATTATMTFPATPMVPGTTSYAMLSVRTINPSVAGASLLTANAANSGGLGQYLTYGVRTIAGTTCNATTFAAGTVLVTAGSPLTTGATATQALQANRGNQVNYCFAVTLPATAPNAAQGLALTARWEAVGTAAAP</sequence>
<keyword evidence="2" id="KW-1185">Reference proteome</keyword>
<accession>A0AA87RHE6</accession>
<evidence type="ECO:0000313" key="2">
    <source>
        <dbReference type="Proteomes" id="UP000321749"/>
    </source>
</evidence>
<reference evidence="1 2" key="1">
    <citation type="submission" date="2019-07" db="EMBL/GenBank/DDBJ databases">
        <title>Whole genome shotgun sequence of Agrococcus baldri NBRC 103055.</title>
        <authorList>
            <person name="Hosoyama A."/>
            <person name="Uohara A."/>
            <person name="Ohji S."/>
            <person name="Ichikawa N."/>
        </authorList>
    </citation>
    <scope>NUCLEOTIDE SEQUENCE [LARGE SCALE GENOMIC DNA]</scope>
    <source>
        <strain evidence="1 2">NBRC 103055</strain>
    </source>
</reference>
<evidence type="ECO:0008006" key="3">
    <source>
        <dbReference type="Google" id="ProtNLM"/>
    </source>
</evidence>
<organism evidence="1 2">
    <name type="scientific">Agrococcus baldri</name>
    <dbReference type="NCBI Taxonomy" id="153730"/>
    <lineage>
        <taxon>Bacteria</taxon>
        <taxon>Bacillati</taxon>
        <taxon>Actinomycetota</taxon>
        <taxon>Actinomycetes</taxon>
        <taxon>Micrococcales</taxon>
        <taxon>Microbacteriaceae</taxon>
        <taxon>Agrococcus</taxon>
    </lineage>
</organism>
<dbReference type="AlphaFoldDB" id="A0AA87RHE6"/>
<comment type="caution">
    <text evidence="1">The sequence shown here is derived from an EMBL/GenBank/DDBJ whole genome shotgun (WGS) entry which is preliminary data.</text>
</comment>
<dbReference type="InterPro" id="IPR023833">
    <property type="entry name" value="Signal_pept_SipW-depend-type"/>
</dbReference>
<dbReference type="NCBIfam" id="TIGR04088">
    <property type="entry name" value="cognate_SipW"/>
    <property type="match status" value="1"/>
</dbReference>